<dbReference type="AlphaFoldDB" id="A0A554VM56"/>
<name>A0A554VM56_9FLAO</name>
<sequence length="364" mass="43072">MNITLLDFAIIVSGSIGYFISIALITSSFYKNRANKYLSLSLFLLTTLTLLDWCDLENYLSQFLNNVMLDLLFGVILFTYFLIQIQHNYLKKKWYKWLYAFFFISVIIEILVTFFHAIFNFYNPDFDGWVYYIKYFGSFVYNTFLIFWARNLIKRSNTISEEKKRWLLRLNLFIICIVISWILSHIESYVFDSEYTTDFLWILISFLSWWILYYGVFRLQIVVQKDEIHQYLVSKKTHSNQAKKKISETTVSKIINQLYIVMDEEELYKNPLLSRLDLATRLGTSEGYLSQILNQETNKSVIQFVNEYRIEAAKNLLLDPVFNKYSIQAIGMEAGFKSKSTFYNAFNTSLGMSPGAYRKLQKKS</sequence>
<feature type="transmembrane region" description="Helical" evidence="4">
    <location>
        <begin position="6"/>
        <end position="25"/>
    </location>
</feature>
<dbReference type="PANTHER" id="PTHR43280">
    <property type="entry name" value="ARAC-FAMILY TRANSCRIPTIONAL REGULATOR"/>
    <property type="match status" value="1"/>
</dbReference>
<accession>A0A554VM56</accession>
<keyword evidence="4" id="KW-0472">Membrane</keyword>
<protein>
    <submittedName>
        <fullName evidence="6">AraC family transcriptional regulator</fullName>
    </submittedName>
</protein>
<dbReference type="Pfam" id="PF12833">
    <property type="entry name" value="HTH_18"/>
    <property type="match status" value="1"/>
</dbReference>
<dbReference type="InterPro" id="IPR009057">
    <property type="entry name" value="Homeodomain-like_sf"/>
</dbReference>
<evidence type="ECO:0000259" key="5">
    <source>
        <dbReference type="PROSITE" id="PS01124"/>
    </source>
</evidence>
<evidence type="ECO:0000256" key="3">
    <source>
        <dbReference type="ARBA" id="ARBA00023163"/>
    </source>
</evidence>
<feature type="transmembrane region" description="Helical" evidence="4">
    <location>
        <begin position="97"/>
        <end position="119"/>
    </location>
</feature>
<dbReference type="InterPro" id="IPR018060">
    <property type="entry name" value="HTH_AraC"/>
</dbReference>
<dbReference type="GO" id="GO:0043565">
    <property type="term" value="F:sequence-specific DNA binding"/>
    <property type="evidence" value="ECO:0007669"/>
    <property type="project" value="InterPro"/>
</dbReference>
<dbReference type="Proteomes" id="UP000318833">
    <property type="component" value="Unassembled WGS sequence"/>
</dbReference>
<evidence type="ECO:0000256" key="4">
    <source>
        <dbReference type="SAM" id="Phobius"/>
    </source>
</evidence>
<keyword evidence="2" id="KW-0238">DNA-binding</keyword>
<keyword evidence="7" id="KW-1185">Reference proteome</keyword>
<feature type="transmembrane region" description="Helical" evidence="4">
    <location>
        <begin position="170"/>
        <end position="187"/>
    </location>
</feature>
<dbReference type="Gene3D" id="1.10.10.60">
    <property type="entry name" value="Homeodomain-like"/>
    <property type="match status" value="2"/>
</dbReference>
<reference evidence="6 7" key="1">
    <citation type="submission" date="2019-07" db="EMBL/GenBank/DDBJ databases">
        <title>The draft genome sequence of Aquimarina algiphila M91.</title>
        <authorList>
            <person name="Meng X."/>
        </authorList>
    </citation>
    <scope>NUCLEOTIDE SEQUENCE [LARGE SCALE GENOMIC DNA]</scope>
    <source>
        <strain evidence="6 7">M91</strain>
    </source>
</reference>
<dbReference type="PROSITE" id="PS01124">
    <property type="entry name" value="HTH_ARAC_FAMILY_2"/>
    <property type="match status" value="1"/>
</dbReference>
<keyword evidence="3" id="KW-0804">Transcription</keyword>
<feature type="transmembrane region" description="Helical" evidence="4">
    <location>
        <begin position="199"/>
        <end position="217"/>
    </location>
</feature>
<dbReference type="EMBL" id="VLNR01000015">
    <property type="protein sequence ID" value="TSE09271.1"/>
    <property type="molecule type" value="Genomic_DNA"/>
</dbReference>
<feature type="transmembrane region" description="Helical" evidence="4">
    <location>
        <begin position="131"/>
        <end position="149"/>
    </location>
</feature>
<keyword evidence="4" id="KW-1133">Transmembrane helix</keyword>
<dbReference type="InterPro" id="IPR018062">
    <property type="entry name" value="HTH_AraC-typ_CS"/>
</dbReference>
<dbReference type="PANTHER" id="PTHR43280:SF29">
    <property type="entry name" value="ARAC-FAMILY TRANSCRIPTIONAL REGULATOR"/>
    <property type="match status" value="1"/>
</dbReference>
<feature type="transmembrane region" description="Helical" evidence="4">
    <location>
        <begin position="37"/>
        <end position="54"/>
    </location>
</feature>
<feature type="transmembrane region" description="Helical" evidence="4">
    <location>
        <begin position="66"/>
        <end position="85"/>
    </location>
</feature>
<dbReference type="RefSeq" id="WP_143916274.1">
    <property type="nucleotide sequence ID" value="NZ_CANMIK010000014.1"/>
</dbReference>
<dbReference type="GO" id="GO:0003700">
    <property type="term" value="F:DNA-binding transcription factor activity"/>
    <property type="evidence" value="ECO:0007669"/>
    <property type="project" value="InterPro"/>
</dbReference>
<proteinExistence type="predicted"/>
<feature type="domain" description="HTH araC/xylS-type" evidence="5">
    <location>
        <begin position="256"/>
        <end position="360"/>
    </location>
</feature>
<comment type="caution">
    <text evidence="6">The sequence shown here is derived from an EMBL/GenBank/DDBJ whole genome shotgun (WGS) entry which is preliminary data.</text>
</comment>
<evidence type="ECO:0000256" key="1">
    <source>
        <dbReference type="ARBA" id="ARBA00023015"/>
    </source>
</evidence>
<organism evidence="6 7">
    <name type="scientific">Aquimarina algiphila</name>
    <dbReference type="NCBI Taxonomy" id="2047982"/>
    <lineage>
        <taxon>Bacteria</taxon>
        <taxon>Pseudomonadati</taxon>
        <taxon>Bacteroidota</taxon>
        <taxon>Flavobacteriia</taxon>
        <taxon>Flavobacteriales</taxon>
        <taxon>Flavobacteriaceae</taxon>
        <taxon>Aquimarina</taxon>
    </lineage>
</organism>
<dbReference type="PROSITE" id="PS00041">
    <property type="entry name" value="HTH_ARAC_FAMILY_1"/>
    <property type="match status" value="1"/>
</dbReference>
<dbReference type="SUPFAM" id="SSF46689">
    <property type="entry name" value="Homeodomain-like"/>
    <property type="match status" value="1"/>
</dbReference>
<evidence type="ECO:0000256" key="2">
    <source>
        <dbReference type="ARBA" id="ARBA00023125"/>
    </source>
</evidence>
<keyword evidence="4" id="KW-0812">Transmembrane</keyword>
<dbReference type="OrthoDB" id="9779074at2"/>
<gene>
    <name evidence="6" type="ORF">FOF46_09405</name>
</gene>
<keyword evidence="1" id="KW-0805">Transcription regulation</keyword>
<evidence type="ECO:0000313" key="6">
    <source>
        <dbReference type="EMBL" id="TSE09271.1"/>
    </source>
</evidence>
<evidence type="ECO:0000313" key="7">
    <source>
        <dbReference type="Proteomes" id="UP000318833"/>
    </source>
</evidence>
<dbReference type="SMART" id="SM00342">
    <property type="entry name" value="HTH_ARAC"/>
    <property type="match status" value="1"/>
</dbReference>